<comment type="caution">
    <text evidence="1">The sequence shown here is derived from an EMBL/GenBank/DDBJ whole genome shotgun (WGS) entry which is preliminary data.</text>
</comment>
<dbReference type="AlphaFoldDB" id="A0A017T747"/>
<keyword evidence="2" id="KW-1185">Reference proteome</keyword>
<sequence>MSSNQSLARGIAVDGQHVYWSRTSDGAIGRANLNLSNPTMLVTGQGQAVDITVDDSAIYWLTGSTGKVMGLAK</sequence>
<dbReference type="EMBL" id="ASRX01000029">
    <property type="protein sequence ID" value="EYF04847.1"/>
    <property type="molecule type" value="Genomic_DNA"/>
</dbReference>
<protein>
    <submittedName>
        <fullName evidence="1">Uncharacterized protein</fullName>
    </submittedName>
</protein>
<organism evidence="1 2">
    <name type="scientific">Chondromyces apiculatus DSM 436</name>
    <dbReference type="NCBI Taxonomy" id="1192034"/>
    <lineage>
        <taxon>Bacteria</taxon>
        <taxon>Pseudomonadati</taxon>
        <taxon>Myxococcota</taxon>
        <taxon>Polyangia</taxon>
        <taxon>Polyangiales</taxon>
        <taxon>Polyangiaceae</taxon>
        <taxon>Chondromyces</taxon>
    </lineage>
</organism>
<dbReference type="STRING" id="1192034.CAP_3873"/>
<dbReference type="Gene3D" id="2.120.10.30">
    <property type="entry name" value="TolB, C-terminal domain"/>
    <property type="match status" value="1"/>
</dbReference>
<dbReference type="SUPFAM" id="SSF63825">
    <property type="entry name" value="YWTD domain"/>
    <property type="match status" value="1"/>
</dbReference>
<gene>
    <name evidence="1" type="ORF">CAP_3873</name>
</gene>
<name>A0A017T747_9BACT</name>
<reference evidence="1 2" key="1">
    <citation type="submission" date="2013-05" db="EMBL/GenBank/DDBJ databases">
        <title>Genome assembly of Chondromyces apiculatus DSM 436.</title>
        <authorList>
            <person name="Sharma G."/>
            <person name="Khatri I."/>
            <person name="Kaur C."/>
            <person name="Mayilraj S."/>
            <person name="Subramanian S."/>
        </authorList>
    </citation>
    <scope>NUCLEOTIDE SEQUENCE [LARGE SCALE GENOMIC DNA]</scope>
    <source>
        <strain evidence="1 2">DSM 436</strain>
    </source>
</reference>
<accession>A0A017T747</accession>
<dbReference type="InterPro" id="IPR011042">
    <property type="entry name" value="6-blade_b-propeller_TolB-like"/>
</dbReference>
<evidence type="ECO:0000313" key="1">
    <source>
        <dbReference type="EMBL" id="EYF04847.1"/>
    </source>
</evidence>
<dbReference type="Proteomes" id="UP000019678">
    <property type="component" value="Unassembled WGS sequence"/>
</dbReference>
<proteinExistence type="predicted"/>
<evidence type="ECO:0000313" key="2">
    <source>
        <dbReference type="Proteomes" id="UP000019678"/>
    </source>
</evidence>